<dbReference type="GO" id="GO:0005524">
    <property type="term" value="F:ATP binding"/>
    <property type="evidence" value="ECO:0007669"/>
    <property type="project" value="UniProtKB-KW"/>
</dbReference>
<dbReference type="GO" id="GO:0000448">
    <property type="term" value="P:cleavage in ITS2 between 5.8S rRNA and LSU-rRNA of tricistronic rRNA transcript (SSU-rRNA, 5.8S rRNA, LSU-rRNA)"/>
    <property type="evidence" value="ECO:0007669"/>
    <property type="project" value="TreeGrafter"/>
</dbReference>
<keyword evidence="7" id="KW-1185">Reference proteome</keyword>
<proteinExistence type="inferred from homology"/>
<dbReference type="Gene3D" id="3.40.50.300">
    <property type="entry name" value="P-loop containing nucleotide triphosphate hydrolases"/>
    <property type="match status" value="1"/>
</dbReference>
<keyword evidence="3" id="KW-0547">Nucleotide-binding</keyword>
<dbReference type="GO" id="GO:0005634">
    <property type="term" value="C:nucleus"/>
    <property type="evidence" value="ECO:0007669"/>
    <property type="project" value="TreeGrafter"/>
</dbReference>
<dbReference type="Proteomes" id="UP000038045">
    <property type="component" value="Unplaced"/>
</dbReference>
<dbReference type="Pfam" id="PF16575">
    <property type="entry name" value="CLP1_P"/>
    <property type="match status" value="1"/>
</dbReference>
<evidence type="ECO:0000256" key="2">
    <source>
        <dbReference type="ARBA" id="ARBA00022679"/>
    </source>
</evidence>
<reference evidence="8" key="1">
    <citation type="submission" date="2017-02" db="UniProtKB">
        <authorList>
            <consortium name="WormBaseParasite"/>
        </authorList>
    </citation>
    <scope>IDENTIFICATION</scope>
</reference>
<evidence type="ECO:0000313" key="8">
    <source>
        <dbReference type="WBParaSite" id="PTRK_0001081500.1"/>
    </source>
</evidence>
<protein>
    <submittedName>
        <fullName evidence="8">CLP1_P domain-containing protein</fullName>
    </submittedName>
</protein>
<evidence type="ECO:0000256" key="5">
    <source>
        <dbReference type="ARBA" id="ARBA00022840"/>
    </source>
</evidence>
<evidence type="ECO:0000256" key="4">
    <source>
        <dbReference type="ARBA" id="ARBA00022777"/>
    </source>
</evidence>
<dbReference type="InterPro" id="IPR027417">
    <property type="entry name" value="P-loop_NTPase"/>
</dbReference>
<dbReference type="InterPro" id="IPR032319">
    <property type="entry name" value="CLP1_P"/>
</dbReference>
<keyword evidence="5" id="KW-0067">ATP-binding</keyword>
<evidence type="ECO:0000256" key="1">
    <source>
        <dbReference type="ARBA" id="ARBA00011003"/>
    </source>
</evidence>
<sequence length="591" mass="68140">MFAYKIYQFSNRCEAIIKVSQRQESHKQEFILMGGHCGLAVLHGEASVQGYTITKENSSHSKLLFVGSFPHSNNQIVVVNCRSKKNDETLDKNILYDAFPKRKDIIDCVARDFKYGDLILFLAKKESPSVLLCNRAFSKEIFNTKPYQGDKVFDDLYILDKDRYKMDNFYKCANVISELEGMKTSIKCGIMENFIIVTTGGSKAGKSSLNRYITNNFLSMPNVKVYWADFDIEHPEFTPSGVLSLTHVKEPLLTPAHMHFKGYVECGFLYGKNNLEFEDQRYYSIISEINRAYGKITLQDQSSIHVLIINTLSITSEIGKQLMERIFNTYKVSICFSCPTSKVSKYIPKSFNKDRFITVTNNSYDIQNSTHINIHRKTLERMFFTSYFGLIFDGENNSIFSWDPSFWPYHKVPFSKVKMFIDENLNDLERDHFADALNVTLVALCVETDNNCGGFVENDVNKSGTLKSLKYVYRGKTGSIKFNRTNLKLVGFGIITNIDEVLGNFHICTPLTKKELSTVNVIARERHFVIPAEMIELQDKDKATYGVLHTSDSEWLYWNKSLVRGFDNSNKNDYRYINDNNLMNKKPRRYF</sequence>
<comment type="similarity">
    <text evidence="1">Belongs to the Clp1 family. NOL9/GRC3 subfamily.</text>
</comment>
<organism evidence="7 8">
    <name type="scientific">Parastrongyloides trichosuri</name>
    <name type="common">Possum-specific nematode worm</name>
    <dbReference type="NCBI Taxonomy" id="131310"/>
    <lineage>
        <taxon>Eukaryota</taxon>
        <taxon>Metazoa</taxon>
        <taxon>Ecdysozoa</taxon>
        <taxon>Nematoda</taxon>
        <taxon>Chromadorea</taxon>
        <taxon>Rhabditida</taxon>
        <taxon>Tylenchina</taxon>
        <taxon>Panagrolaimomorpha</taxon>
        <taxon>Strongyloidoidea</taxon>
        <taxon>Strongyloididae</taxon>
        <taxon>Parastrongyloides</taxon>
    </lineage>
</organism>
<dbReference type="PANTHER" id="PTHR12755">
    <property type="entry name" value="CLEAVAGE/POLYADENYLATION FACTOR IA SUBUNIT CLP1P"/>
    <property type="match status" value="1"/>
</dbReference>
<evidence type="ECO:0000313" key="7">
    <source>
        <dbReference type="Proteomes" id="UP000038045"/>
    </source>
</evidence>
<keyword evidence="2" id="KW-0808">Transferase</keyword>
<accession>A0A0N4ZQM0</accession>
<dbReference type="InterPro" id="IPR045116">
    <property type="entry name" value="Clp1/Grc3"/>
</dbReference>
<dbReference type="STRING" id="131310.A0A0N4ZQM0"/>
<dbReference type="PANTHER" id="PTHR12755:SF3">
    <property type="entry name" value="POLYNUCLEOTIDE 5'-HYDROXYL-KINASE NOL9"/>
    <property type="match status" value="1"/>
</dbReference>
<name>A0A0N4ZQM0_PARTI</name>
<dbReference type="WBParaSite" id="PTRK_0001081500.1">
    <property type="protein sequence ID" value="PTRK_0001081500.1"/>
    <property type="gene ID" value="PTRK_0001081500"/>
</dbReference>
<evidence type="ECO:0000259" key="6">
    <source>
        <dbReference type="Pfam" id="PF16575"/>
    </source>
</evidence>
<evidence type="ECO:0000256" key="3">
    <source>
        <dbReference type="ARBA" id="ARBA00022741"/>
    </source>
</evidence>
<keyword evidence="4" id="KW-0418">Kinase</keyword>
<feature type="domain" description="Clp1 P-loop" evidence="6">
    <location>
        <begin position="200"/>
        <end position="388"/>
    </location>
</feature>
<dbReference type="AlphaFoldDB" id="A0A0N4ZQM0"/>
<dbReference type="GO" id="GO:0051731">
    <property type="term" value="F:polynucleotide 5'-hydroxyl-kinase activity"/>
    <property type="evidence" value="ECO:0007669"/>
    <property type="project" value="InterPro"/>
</dbReference>